<gene>
    <name evidence="10" type="primary">purC_15</name>
    <name evidence="10" type="ORF">SDC9_34842</name>
</gene>
<dbReference type="InterPro" id="IPR018236">
    <property type="entry name" value="SAICAR_synthetase_CS"/>
</dbReference>
<keyword evidence="4 10" id="KW-0436">Ligase</keyword>
<dbReference type="InterPro" id="IPR028923">
    <property type="entry name" value="SAICAR_synt/ADE2_N"/>
</dbReference>
<dbReference type="GO" id="GO:0009236">
    <property type="term" value="P:cobalamin biosynthetic process"/>
    <property type="evidence" value="ECO:0007669"/>
    <property type="project" value="InterPro"/>
</dbReference>
<evidence type="ECO:0000256" key="5">
    <source>
        <dbReference type="ARBA" id="ARBA00022741"/>
    </source>
</evidence>
<dbReference type="SUPFAM" id="SSF56104">
    <property type="entry name" value="SAICAR synthase-like"/>
    <property type="match status" value="1"/>
</dbReference>
<evidence type="ECO:0000256" key="2">
    <source>
        <dbReference type="ARBA" id="ARBA00010190"/>
    </source>
</evidence>
<dbReference type="InterPro" id="IPR033934">
    <property type="entry name" value="SAICAR_synt_PurC"/>
</dbReference>
<dbReference type="InterPro" id="IPR001636">
    <property type="entry name" value="SAICAR_synth"/>
</dbReference>
<reference evidence="10" key="1">
    <citation type="submission" date="2019-08" db="EMBL/GenBank/DDBJ databases">
        <authorList>
            <person name="Kucharzyk K."/>
            <person name="Murdoch R.W."/>
            <person name="Higgins S."/>
            <person name="Loffler F."/>
        </authorList>
    </citation>
    <scope>NUCLEOTIDE SEQUENCE</scope>
</reference>
<evidence type="ECO:0000256" key="6">
    <source>
        <dbReference type="ARBA" id="ARBA00022755"/>
    </source>
</evidence>
<dbReference type="HAMAP" id="MF_00137">
    <property type="entry name" value="SAICAR_synth"/>
    <property type="match status" value="1"/>
</dbReference>
<evidence type="ECO:0000256" key="8">
    <source>
        <dbReference type="ARBA" id="ARBA00048475"/>
    </source>
</evidence>
<dbReference type="AlphaFoldDB" id="A0A644VDM2"/>
<keyword evidence="6" id="KW-0658">Purine biosynthesis</keyword>
<evidence type="ECO:0000256" key="4">
    <source>
        <dbReference type="ARBA" id="ARBA00022598"/>
    </source>
</evidence>
<dbReference type="GO" id="GO:0006189">
    <property type="term" value="P:'de novo' IMP biosynthetic process"/>
    <property type="evidence" value="ECO:0007669"/>
    <property type="project" value="UniProtKB-UniPathway"/>
</dbReference>
<comment type="similarity">
    <text evidence="2">Belongs to the SAICAR synthetase family.</text>
</comment>
<name>A0A644VDM2_9ZZZZ</name>
<dbReference type="EMBL" id="VSSQ01000265">
    <property type="protein sequence ID" value="MPL88813.1"/>
    <property type="molecule type" value="Genomic_DNA"/>
</dbReference>
<dbReference type="GO" id="GO:0004639">
    <property type="term" value="F:phosphoribosylaminoimidazolesuccinocarboxamide synthase activity"/>
    <property type="evidence" value="ECO:0007669"/>
    <property type="project" value="UniProtKB-EC"/>
</dbReference>
<dbReference type="PROSITE" id="PS01058">
    <property type="entry name" value="SAICAR_SYNTHETASE_2"/>
    <property type="match status" value="1"/>
</dbReference>
<dbReference type="PANTHER" id="PTHR43599:SF3">
    <property type="entry name" value="SI:DKEY-6E2.2"/>
    <property type="match status" value="1"/>
</dbReference>
<dbReference type="InterPro" id="IPR050089">
    <property type="entry name" value="SAICAR_synthetase"/>
</dbReference>
<evidence type="ECO:0000256" key="3">
    <source>
        <dbReference type="ARBA" id="ARBA00012217"/>
    </source>
</evidence>
<evidence type="ECO:0000313" key="10">
    <source>
        <dbReference type="EMBL" id="MPL88813.1"/>
    </source>
</evidence>
<evidence type="ECO:0000259" key="9">
    <source>
        <dbReference type="Pfam" id="PF01259"/>
    </source>
</evidence>
<dbReference type="Gene3D" id="3.30.470.20">
    <property type="entry name" value="ATP-grasp fold, B domain"/>
    <property type="match status" value="1"/>
</dbReference>
<feature type="domain" description="SAICAR synthetase/ADE2 N-terminal" evidence="9">
    <location>
        <begin position="5"/>
        <end position="230"/>
    </location>
</feature>
<dbReference type="FunFam" id="3.30.470.20:FF:000006">
    <property type="entry name" value="Phosphoribosylaminoimidazole-succinocarboxamide synthase"/>
    <property type="match status" value="1"/>
</dbReference>
<evidence type="ECO:0000256" key="1">
    <source>
        <dbReference type="ARBA" id="ARBA00004672"/>
    </source>
</evidence>
<dbReference type="Gene3D" id="3.30.200.20">
    <property type="entry name" value="Phosphorylase Kinase, domain 1"/>
    <property type="match status" value="1"/>
</dbReference>
<proteinExistence type="inferred from homology"/>
<comment type="catalytic activity">
    <reaction evidence="8">
        <text>5-amino-1-(5-phospho-D-ribosyl)imidazole-4-carboxylate + L-aspartate + ATP = (2S)-2-[5-amino-1-(5-phospho-beta-D-ribosyl)imidazole-4-carboxamido]succinate + ADP + phosphate + 2 H(+)</text>
        <dbReference type="Rhea" id="RHEA:22628"/>
        <dbReference type="ChEBI" id="CHEBI:15378"/>
        <dbReference type="ChEBI" id="CHEBI:29991"/>
        <dbReference type="ChEBI" id="CHEBI:30616"/>
        <dbReference type="ChEBI" id="CHEBI:43474"/>
        <dbReference type="ChEBI" id="CHEBI:58443"/>
        <dbReference type="ChEBI" id="CHEBI:77657"/>
        <dbReference type="ChEBI" id="CHEBI:456216"/>
        <dbReference type="EC" id="6.3.2.6"/>
    </reaction>
</comment>
<comment type="pathway">
    <text evidence="1">Purine metabolism; IMP biosynthesis via de novo pathway; 5-amino-1-(5-phospho-D-ribosyl)imidazole-4-carboxamide from 5-amino-1-(5-phospho-D-ribosyl)imidazole-4-carboxylate: step 1/2.</text>
</comment>
<dbReference type="UniPathway" id="UPA00074">
    <property type="reaction ID" value="UER00131"/>
</dbReference>
<protein>
    <recommendedName>
        <fullName evidence="3">phosphoribosylaminoimidazolesuccinocarboxamide synthase</fullName>
        <ecNumber evidence="3">6.3.2.6</ecNumber>
    </recommendedName>
</protein>
<dbReference type="PANTHER" id="PTHR43599">
    <property type="entry name" value="MULTIFUNCTIONAL PROTEIN ADE2"/>
    <property type="match status" value="1"/>
</dbReference>
<dbReference type="GO" id="GO:0005524">
    <property type="term" value="F:ATP binding"/>
    <property type="evidence" value="ECO:0007669"/>
    <property type="project" value="UniProtKB-KW"/>
</dbReference>
<comment type="caution">
    <text evidence="10">The sequence shown here is derived from an EMBL/GenBank/DDBJ whole genome shotgun (WGS) entry which is preliminary data.</text>
</comment>
<evidence type="ECO:0000256" key="7">
    <source>
        <dbReference type="ARBA" id="ARBA00022840"/>
    </source>
</evidence>
<dbReference type="EC" id="6.3.2.6" evidence="3"/>
<dbReference type="CDD" id="cd01415">
    <property type="entry name" value="SAICAR_synt_PurC"/>
    <property type="match status" value="1"/>
</dbReference>
<dbReference type="Pfam" id="PF01259">
    <property type="entry name" value="SAICAR_synt"/>
    <property type="match status" value="1"/>
</dbReference>
<accession>A0A644VDM2</accession>
<keyword evidence="5" id="KW-0547">Nucleotide-binding</keyword>
<keyword evidence="7" id="KW-0067">ATP-binding</keyword>
<dbReference type="NCBIfam" id="TIGR00081">
    <property type="entry name" value="purC"/>
    <property type="match status" value="1"/>
</dbReference>
<dbReference type="PROSITE" id="PS01057">
    <property type="entry name" value="SAICAR_SYNTHETASE_1"/>
    <property type="match status" value="1"/>
</dbReference>
<sequence>MAKMLYEGKAKKIYETENPNEILVYYKDDATALNGLKKGTIIDKGIMNNTITTFFFDLLGKNGIPHHQIKKLSDRESLCKKVRIIPIEVVTRNIAAGSLAKKMGVEEGLILKRPLVEFYYKSDELGDPMINADYAVSFDFGTDEQVNTIKTYALKINEILKAFLLERKVRLVDFKLEFGVDAEGNVILADEITPDTSRLWDKDTNEKLDKDRFRRDLGGVEDAYKEIIKRLTGK</sequence>
<organism evidence="10">
    <name type="scientific">bioreactor metagenome</name>
    <dbReference type="NCBI Taxonomy" id="1076179"/>
    <lineage>
        <taxon>unclassified sequences</taxon>
        <taxon>metagenomes</taxon>
        <taxon>ecological metagenomes</taxon>
    </lineage>
</organism>